<sequence>MRASNSGLDEGKMTEEDRGEKASGTPGHRRDSTPFDFRSLSETFLERPEDFSSGKVDPSNGGLPPKVTSVAIANDVVNTLRNHFSDDPSLIERFIHSIDTVLDDFDRARAHTTRPTPPVSAPASAPTGPGPPRPESAAREAPAPLSEAVVDKRLRLAYDGHAEADSLIHFAGLLKMVRDSGLYDSRWCDKSDLLRLFDYHRDRGAGGLTYKVFLDYLASVAKQLNIDPQTVRVKVVEGCRDAIEAHLNKKRVREGVPAASRVDAGGGAFEGFRKADAHREARRRLTTAAFKSIENERERFTSQSRQMSTEDLAGKDTDDGKKALKRRQTVIAKPSKQTASGPDNTRFQKRPDLLSQIQENLDSLDKRMNWGPESTSEKAGDETSGGHAGD</sequence>
<accession>A0A0G4EUQ7</accession>
<evidence type="ECO:0000313" key="2">
    <source>
        <dbReference type="EMBL" id="CEM02061.1"/>
    </source>
</evidence>
<feature type="region of interest" description="Disordered" evidence="1">
    <location>
        <begin position="294"/>
        <end position="390"/>
    </location>
</feature>
<dbReference type="EMBL" id="CDMY01000317">
    <property type="protein sequence ID" value="CEM02061.1"/>
    <property type="molecule type" value="Genomic_DNA"/>
</dbReference>
<feature type="compositionally biased region" description="Basic and acidic residues" evidence="1">
    <location>
        <begin position="312"/>
        <end position="322"/>
    </location>
</feature>
<evidence type="ECO:0000256" key="1">
    <source>
        <dbReference type="SAM" id="MobiDB-lite"/>
    </source>
</evidence>
<name>A0A0G4EUQ7_VITBC</name>
<feature type="compositionally biased region" description="Basic and acidic residues" evidence="1">
    <location>
        <begin position="9"/>
        <end position="21"/>
    </location>
</feature>
<keyword evidence="3" id="KW-1185">Reference proteome</keyword>
<gene>
    <name evidence="2" type="ORF">Vbra_13448</name>
</gene>
<dbReference type="InParanoid" id="A0A0G4EUQ7"/>
<feature type="region of interest" description="Disordered" evidence="1">
    <location>
        <begin position="110"/>
        <end position="144"/>
    </location>
</feature>
<dbReference type="Proteomes" id="UP000041254">
    <property type="component" value="Unassembled WGS sequence"/>
</dbReference>
<feature type="compositionally biased region" description="Polar residues" evidence="1">
    <location>
        <begin position="335"/>
        <end position="345"/>
    </location>
</feature>
<dbReference type="VEuPathDB" id="CryptoDB:Vbra_13448"/>
<feature type="region of interest" description="Disordered" evidence="1">
    <location>
        <begin position="1"/>
        <end position="64"/>
    </location>
</feature>
<protein>
    <submittedName>
        <fullName evidence="2">Uncharacterized protein</fullName>
    </submittedName>
</protein>
<dbReference type="AlphaFoldDB" id="A0A0G4EUQ7"/>
<evidence type="ECO:0000313" key="3">
    <source>
        <dbReference type="Proteomes" id="UP000041254"/>
    </source>
</evidence>
<organism evidence="2 3">
    <name type="scientific">Vitrella brassicaformis (strain CCMP3155)</name>
    <dbReference type="NCBI Taxonomy" id="1169540"/>
    <lineage>
        <taxon>Eukaryota</taxon>
        <taxon>Sar</taxon>
        <taxon>Alveolata</taxon>
        <taxon>Colpodellida</taxon>
        <taxon>Vitrellaceae</taxon>
        <taxon>Vitrella</taxon>
    </lineage>
</organism>
<reference evidence="2 3" key="1">
    <citation type="submission" date="2014-11" db="EMBL/GenBank/DDBJ databases">
        <authorList>
            <person name="Zhu J."/>
            <person name="Qi W."/>
            <person name="Song R."/>
        </authorList>
    </citation>
    <scope>NUCLEOTIDE SEQUENCE [LARGE SCALE GENOMIC DNA]</scope>
</reference>
<proteinExistence type="predicted"/>